<comment type="caution">
    <text evidence="6">The sequence shown here is derived from an EMBL/GenBank/DDBJ whole genome shotgun (WGS) entry which is preliminary data.</text>
</comment>
<proteinExistence type="inferred from homology"/>
<evidence type="ECO:0000259" key="5">
    <source>
        <dbReference type="Pfam" id="PF13193"/>
    </source>
</evidence>
<keyword evidence="7" id="KW-1185">Reference proteome</keyword>
<name>A0AAE3ZDD4_9ACTN</name>
<evidence type="ECO:0000256" key="1">
    <source>
        <dbReference type="ARBA" id="ARBA00006432"/>
    </source>
</evidence>
<dbReference type="CDD" id="cd17631">
    <property type="entry name" value="FACL_FadD13-like"/>
    <property type="match status" value="1"/>
</dbReference>
<feature type="region of interest" description="Disordered" evidence="3">
    <location>
        <begin position="483"/>
        <end position="532"/>
    </location>
</feature>
<dbReference type="GO" id="GO:0006631">
    <property type="term" value="P:fatty acid metabolic process"/>
    <property type="evidence" value="ECO:0007669"/>
    <property type="project" value="TreeGrafter"/>
</dbReference>
<dbReference type="AlphaFoldDB" id="A0AAE3ZDD4"/>
<dbReference type="PROSITE" id="PS00455">
    <property type="entry name" value="AMP_BINDING"/>
    <property type="match status" value="1"/>
</dbReference>
<evidence type="ECO:0000313" key="7">
    <source>
        <dbReference type="Proteomes" id="UP001180845"/>
    </source>
</evidence>
<dbReference type="GO" id="GO:0031956">
    <property type="term" value="F:medium-chain fatty acid-CoA ligase activity"/>
    <property type="evidence" value="ECO:0007669"/>
    <property type="project" value="TreeGrafter"/>
</dbReference>
<dbReference type="InterPro" id="IPR020845">
    <property type="entry name" value="AMP-binding_CS"/>
</dbReference>
<dbReference type="Gene3D" id="3.40.50.12780">
    <property type="entry name" value="N-terminal domain of ligase-like"/>
    <property type="match status" value="1"/>
</dbReference>
<dbReference type="InterPro" id="IPR045851">
    <property type="entry name" value="AMP-bd_C_sf"/>
</dbReference>
<comment type="similarity">
    <text evidence="1">Belongs to the ATP-dependent AMP-binding enzyme family.</text>
</comment>
<dbReference type="SUPFAM" id="SSF56801">
    <property type="entry name" value="Acetyl-CoA synthetase-like"/>
    <property type="match status" value="1"/>
</dbReference>
<dbReference type="InterPro" id="IPR042099">
    <property type="entry name" value="ANL_N_sf"/>
</dbReference>
<dbReference type="Proteomes" id="UP001180845">
    <property type="component" value="Unassembled WGS sequence"/>
</dbReference>
<accession>A0AAE3ZDD4</accession>
<reference evidence="6" key="1">
    <citation type="submission" date="2023-07" db="EMBL/GenBank/DDBJ databases">
        <title>Sequencing the genomes of 1000 actinobacteria strains.</title>
        <authorList>
            <person name="Klenk H.-P."/>
        </authorList>
    </citation>
    <scope>NUCLEOTIDE SEQUENCE</scope>
    <source>
        <strain evidence="6">DSM 45977</strain>
    </source>
</reference>
<evidence type="ECO:0000313" key="6">
    <source>
        <dbReference type="EMBL" id="MDR7301613.1"/>
    </source>
</evidence>
<dbReference type="Pfam" id="PF13193">
    <property type="entry name" value="AMP-binding_C"/>
    <property type="match status" value="1"/>
</dbReference>
<dbReference type="InterPro" id="IPR000873">
    <property type="entry name" value="AMP-dep_synth/lig_dom"/>
</dbReference>
<protein>
    <submittedName>
        <fullName evidence="6">Acyl-CoA synthetase (AMP-forming)/AMP-acid ligase II</fullName>
    </submittedName>
</protein>
<keyword evidence="2 6" id="KW-0436">Ligase</keyword>
<feature type="domain" description="AMP-binding enzyme C-terminal" evidence="5">
    <location>
        <begin position="410"/>
        <end position="483"/>
    </location>
</feature>
<organism evidence="6 7">
    <name type="scientific">Haloactinomyces albus</name>
    <dbReference type="NCBI Taxonomy" id="1352928"/>
    <lineage>
        <taxon>Bacteria</taxon>
        <taxon>Bacillati</taxon>
        <taxon>Actinomycetota</taxon>
        <taxon>Actinomycetes</taxon>
        <taxon>Actinopolysporales</taxon>
        <taxon>Actinopolysporaceae</taxon>
        <taxon>Haloactinomyces</taxon>
    </lineage>
</organism>
<dbReference type="PANTHER" id="PTHR43201">
    <property type="entry name" value="ACYL-COA SYNTHETASE"/>
    <property type="match status" value="1"/>
</dbReference>
<dbReference type="RefSeq" id="WP_310272404.1">
    <property type="nucleotide sequence ID" value="NZ_JAVDXW010000001.1"/>
</dbReference>
<evidence type="ECO:0000259" key="4">
    <source>
        <dbReference type="Pfam" id="PF00501"/>
    </source>
</evidence>
<dbReference type="Pfam" id="PF00501">
    <property type="entry name" value="AMP-binding"/>
    <property type="match status" value="1"/>
</dbReference>
<dbReference type="EMBL" id="JAVDXW010000001">
    <property type="protein sequence ID" value="MDR7301613.1"/>
    <property type="molecule type" value="Genomic_DNA"/>
</dbReference>
<evidence type="ECO:0000256" key="3">
    <source>
        <dbReference type="SAM" id="MobiDB-lite"/>
    </source>
</evidence>
<sequence>MNVARFLNTGVAKAGTAAAIVYRQRVITYPELLDRVARLASGLAALGVERGDRVVLLLPNRPELVELLWASFHGGFVAVPVNWHLHPDEVGYIVEDSEATLLVVADETAAAAHVVTDHVRVLHLADSDTGGADYEELLHAEPSPVAPTDSEAPAWLFYTSGTTGKPKGAVLTHRNLEAMSAAYHQDLDPVAEDSRYLHAAPLTHGSGLYLLPATARGATNVIAPGLRFSAGDYLDLVEQHRITHAAFLAPTMLNRLLDEAPGRDLTSLRSIVVGGAPLYREDLRAAVAAFGPIIVQMYGQGESPMTITVMPPHEALGRPGSCGRPFSTVDVRVLGADDRPMPDGVDGEVCVRGDVVMAGYWNNPAATTATLVDGWLHTGDIGRFADGYLHLTDRAKDVIITGGSNVYPREVEEVLLGHPAVREAAVVGIPDPEWGESVRAFVVTTPGPTEKDLIDHCRAHTASFKKPRDVVFVGELPKNATGKILRRELKTSSSASTPDTSSSATSREPPDSVTSRLHAKGHHHDPDSRSAW</sequence>
<feature type="domain" description="AMP-dependent synthetase/ligase" evidence="4">
    <location>
        <begin position="11"/>
        <end position="361"/>
    </location>
</feature>
<dbReference type="Gene3D" id="3.30.300.30">
    <property type="match status" value="1"/>
</dbReference>
<dbReference type="FunFam" id="3.30.300.30:FF:000008">
    <property type="entry name" value="2,3-dihydroxybenzoate-AMP ligase"/>
    <property type="match status" value="1"/>
</dbReference>
<dbReference type="InterPro" id="IPR025110">
    <property type="entry name" value="AMP-bd_C"/>
</dbReference>
<evidence type="ECO:0000256" key="2">
    <source>
        <dbReference type="ARBA" id="ARBA00022598"/>
    </source>
</evidence>
<dbReference type="PANTHER" id="PTHR43201:SF5">
    <property type="entry name" value="MEDIUM-CHAIN ACYL-COA LIGASE ACSF2, MITOCHONDRIAL"/>
    <property type="match status" value="1"/>
</dbReference>
<gene>
    <name evidence="6" type="ORF">JOF55_001794</name>
</gene>
<feature type="compositionally biased region" description="Low complexity" evidence="3">
    <location>
        <begin position="491"/>
        <end position="506"/>
    </location>
</feature>